<dbReference type="Proteomes" id="UP000267516">
    <property type="component" value="Segment"/>
</dbReference>
<feature type="region of interest" description="Disordered" evidence="1">
    <location>
        <begin position="1"/>
        <end position="63"/>
    </location>
</feature>
<protein>
    <submittedName>
        <fullName evidence="2">ORF147</fullName>
    </submittedName>
</protein>
<evidence type="ECO:0000313" key="2">
    <source>
        <dbReference type="EMBL" id="ATU84129.1"/>
    </source>
</evidence>
<dbReference type="EMBL" id="MF768985">
    <property type="protein sequence ID" value="ATU84129.1"/>
    <property type="molecule type" value="Genomic_DNA"/>
</dbReference>
<proteinExistence type="predicted"/>
<sequence length="63" mass="6305">MLLLGGTVKSGSDSESSLSSTSGGTNTTVSSSSSMKLKDVTPDNKLGETLLSPSSSSSSLLKH</sequence>
<feature type="compositionally biased region" description="Basic and acidic residues" evidence="1">
    <location>
        <begin position="36"/>
        <end position="46"/>
    </location>
</feature>
<organism evidence="2">
    <name type="scientific">White spot syndrome virus</name>
    <dbReference type="NCBI Taxonomy" id="342409"/>
    <lineage>
        <taxon>Viruses</taxon>
        <taxon>Viruses incertae sedis</taxon>
        <taxon>Naldaviricetes</taxon>
        <taxon>Nimaviridae</taxon>
        <taxon>Whispovirus</taxon>
    </lineage>
</organism>
<reference evidence="2" key="1">
    <citation type="journal article" date="2018" name="Aquaculture">
        <title>Complete genome sequence of a white spot syndrome virus associated with a disease incursion in Australia.</title>
        <authorList>
            <person name="Oakey J."/>
            <person name="Smith C.S."/>
        </authorList>
    </citation>
    <scope>NUCLEOTIDE SEQUENCE [LARGE SCALE GENOMIC DNA]</scope>
    <source>
        <strain evidence="2">WSSV-AU</strain>
    </source>
</reference>
<accession>A0A2D3I6X3</accession>
<feature type="compositionally biased region" description="Low complexity" evidence="1">
    <location>
        <begin position="50"/>
        <end position="63"/>
    </location>
</feature>
<feature type="compositionally biased region" description="Low complexity" evidence="1">
    <location>
        <begin position="10"/>
        <end position="34"/>
    </location>
</feature>
<evidence type="ECO:0000256" key="1">
    <source>
        <dbReference type="SAM" id="MobiDB-lite"/>
    </source>
</evidence>
<name>A0A2D3I6X3_9VIRU</name>